<keyword evidence="2" id="KW-1185">Reference proteome</keyword>
<dbReference type="EMBL" id="LVVM01003973">
    <property type="protein sequence ID" value="OJA13913.1"/>
    <property type="molecule type" value="Genomic_DNA"/>
</dbReference>
<feature type="non-terminal residue" evidence="1">
    <location>
        <position position="162"/>
    </location>
</feature>
<accession>A0A1J8QK17</accession>
<comment type="caution">
    <text evidence="1">The sequence shown here is derived from an EMBL/GenBank/DDBJ whole genome shotgun (WGS) entry which is preliminary data.</text>
</comment>
<evidence type="ECO:0000313" key="2">
    <source>
        <dbReference type="Proteomes" id="UP000183567"/>
    </source>
</evidence>
<dbReference type="STRING" id="180088.A0A1J8QK17"/>
<reference evidence="1 2" key="1">
    <citation type="submission" date="2016-03" db="EMBL/GenBank/DDBJ databases">
        <title>Comparative genomics of the ectomycorrhizal sister species Rhizopogon vinicolor and Rhizopogon vesiculosus (Basidiomycota: Boletales) reveals a divergence of the mating type B locus.</title>
        <authorList>
            <person name="Mujic A.B."/>
            <person name="Kuo A."/>
            <person name="Tritt A."/>
            <person name="Lipzen A."/>
            <person name="Chen C."/>
            <person name="Johnson J."/>
            <person name="Sharma A."/>
            <person name="Barry K."/>
            <person name="Grigoriev I.V."/>
            <person name="Spatafora J.W."/>
        </authorList>
    </citation>
    <scope>NUCLEOTIDE SEQUENCE [LARGE SCALE GENOMIC DNA]</scope>
    <source>
        <strain evidence="1 2">AM-OR11-056</strain>
    </source>
</reference>
<dbReference type="AlphaFoldDB" id="A0A1J8QK17"/>
<protein>
    <submittedName>
        <fullName evidence="1">Uncharacterized protein</fullName>
    </submittedName>
</protein>
<gene>
    <name evidence="1" type="ORF">AZE42_11797</name>
</gene>
<evidence type="ECO:0000313" key="1">
    <source>
        <dbReference type="EMBL" id="OJA13913.1"/>
    </source>
</evidence>
<name>A0A1J8QK17_9AGAM</name>
<dbReference type="Proteomes" id="UP000183567">
    <property type="component" value="Unassembled WGS sequence"/>
</dbReference>
<organism evidence="1 2">
    <name type="scientific">Rhizopogon vesiculosus</name>
    <dbReference type="NCBI Taxonomy" id="180088"/>
    <lineage>
        <taxon>Eukaryota</taxon>
        <taxon>Fungi</taxon>
        <taxon>Dikarya</taxon>
        <taxon>Basidiomycota</taxon>
        <taxon>Agaricomycotina</taxon>
        <taxon>Agaricomycetes</taxon>
        <taxon>Agaricomycetidae</taxon>
        <taxon>Boletales</taxon>
        <taxon>Suillineae</taxon>
        <taxon>Rhizopogonaceae</taxon>
        <taxon>Rhizopogon</taxon>
    </lineage>
</organism>
<sequence>MLPFLEVCLPASKCGAGSLTYRMNKRQGKLSELIHNPVRYLDLHECSGEVQFRAIIDLLRSFTRTSHSTASSPDPMCILSSKTLHSSSFSQRQNGILLGTRNRPHSQAFLILPGEVESMTQIKSEGTAEHDDRLLEYLEDIIGTAAPKAPIETALAEVDRLA</sequence>
<proteinExistence type="predicted"/>
<dbReference type="OrthoDB" id="5575062at2759"/>